<evidence type="ECO:0000259" key="15">
    <source>
        <dbReference type="PROSITE" id="PS50016"/>
    </source>
</evidence>
<evidence type="ECO:0000256" key="8">
    <source>
        <dbReference type="ARBA" id="ARBA00023002"/>
    </source>
</evidence>
<keyword evidence="4 13" id="KW-0863">Zinc-finger</keyword>
<dbReference type="PROSITE" id="PS01359">
    <property type="entry name" value="ZF_PHD_1"/>
    <property type="match status" value="1"/>
</dbReference>
<evidence type="ECO:0000256" key="2">
    <source>
        <dbReference type="ARBA" id="ARBA00006942"/>
    </source>
</evidence>
<dbReference type="InterPro" id="IPR050690">
    <property type="entry name" value="JHDM1_Histone_Demethylase"/>
</dbReference>
<dbReference type="GO" id="GO:0006325">
    <property type="term" value="P:chromatin organization"/>
    <property type="evidence" value="ECO:0007669"/>
    <property type="project" value="UniProtKB-KW"/>
</dbReference>
<protein>
    <submittedName>
        <fullName evidence="17">Uncharacterized protein</fullName>
    </submittedName>
</protein>
<evidence type="ECO:0000256" key="12">
    <source>
        <dbReference type="ARBA" id="ARBA00023242"/>
    </source>
</evidence>
<comment type="subcellular location">
    <subcellularLocation>
        <location evidence="1">Nucleus</location>
    </subcellularLocation>
</comment>
<dbReference type="CDD" id="cd15554">
    <property type="entry name" value="PHD_PHF2_like"/>
    <property type="match status" value="1"/>
</dbReference>
<evidence type="ECO:0000256" key="13">
    <source>
        <dbReference type="PROSITE-ProRule" id="PRU00146"/>
    </source>
</evidence>
<sequence length="945" mass="106221">MAERSQCYCICRKPYDSSQFMIGCDSCGEWFHGSCVGIQEHQASDIERYHCPNCSAVHGPLTLKKRRNWHRHDYSEIDDGSKAVQTGTVLFINNLKNKKFLSSKDAVVSVAGKDLTMEYFERNGFNKPILINKKDDLGLVVPHPDFTVLDVERYIGSMKELDVIDVCKQEDIKMVMREWTEYYMNLARKKTLNVISLEFSKTGLSPLVQVPTIVREMDWLNHVWPTDLPEDSPHKRPFVQKYCLMSVKNCYTDFHVDFGGTSVWYHILRGEKVFYFVEPTPANLEQYHKWVISPCQSEMFFGNMVNKCYKVHIKQGQTLFIPTVLSWFVAVQTGTVLFINNLKNKKFLSSKDAVVSVAGKDLTMEYFERNGFNKPILINKKDDLGIYDLELKLKTPTKFQHPFYETVNWYAAIYLLDKLKGIHENGLRAPTYLVKGLRSMADKLKEWSTKGEDFVKLHKFFIPDVVQPGKLIRSLNKELKKAEKSRTSRPSTPKIDEVSKTPSKPTPSVTIDAENKIKIKNLGFDGTNRKTSKKDQNSNEERQYSCQVDDSKAIIRIANPGGIQGDSLENRGDSLSKSMPSIKLKLPKRQESIDKANVNVSASADSRLKLVLSNGKIVSNPEEDSQFSSIDESLYSCTPTHKEPLKLKLSMNTTGFPTSQDDILPNDSDLDLSDDDLAFSMGGTPQFINTSGLAQTTRGLQSTDKDPRLPQPVAQLESTSDRDFKAEIEAAKTLLFGFSGLSDDPQKAFSSSLSSQPSNQSSKSNKSKLNSKRSHSESEDESSEEDLGFGDSDYFKDTKYAYPPLSEMVDEEKSNWKPGMKKKKSERVDATWNPKSKVINSPNKDARPQRMAARRSTLGEEKPSLLNAPIPTDNDKTPSSSVPGPSGFSNQSNQFGNVTSSNAVSSNLSSSSKSTPQAQSKRGRQKAVSTTKQRLAKILKLDKSG</sequence>
<dbReference type="FunFam" id="3.30.40.10:FF:000193">
    <property type="entry name" value="lysine-specific demethylase PHF2 isoform X1"/>
    <property type="match status" value="1"/>
</dbReference>
<accession>A0A913WR09</accession>
<reference evidence="17" key="1">
    <citation type="submission" date="2022-11" db="UniProtKB">
        <authorList>
            <consortium name="EnsemblMetazoa"/>
        </authorList>
    </citation>
    <scope>IDENTIFICATION</scope>
</reference>
<dbReference type="Proteomes" id="UP000887567">
    <property type="component" value="Unplaced"/>
</dbReference>
<name>A0A913WR09_EXADI</name>
<dbReference type="Pfam" id="PF00628">
    <property type="entry name" value="PHD"/>
    <property type="match status" value="1"/>
</dbReference>
<feature type="domain" description="PHD-type" evidence="15">
    <location>
        <begin position="6"/>
        <end position="57"/>
    </location>
</feature>
<evidence type="ECO:0000313" key="17">
    <source>
        <dbReference type="EnsemblMetazoa" id="XP_020892809.1"/>
    </source>
</evidence>
<dbReference type="InterPro" id="IPR019786">
    <property type="entry name" value="Zinc_finger_PHD-type_CS"/>
</dbReference>
<evidence type="ECO:0000256" key="4">
    <source>
        <dbReference type="ARBA" id="ARBA00022771"/>
    </source>
</evidence>
<feature type="compositionally biased region" description="Polar residues" evidence="14">
    <location>
        <begin position="890"/>
        <end position="899"/>
    </location>
</feature>
<keyword evidence="10" id="KW-0805">Transcription regulation</keyword>
<feature type="compositionally biased region" description="Basic and acidic residues" evidence="14">
    <location>
        <begin position="533"/>
        <end position="546"/>
    </location>
</feature>
<feature type="compositionally biased region" description="Acidic residues" evidence="14">
    <location>
        <begin position="778"/>
        <end position="788"/>
    </location>
</feature>
<dbReference type="Pfam" id="PF17811">
    <property type="entry name" value="JHD"/>
    <property type="match status" value="1"/>
</dbReference>
<dbReference type="OrthoDB" id="5876800at2759"/>
<keyword evidence="9" id="KW-0408">Iron</keyword>
<evidence type="ECO:0000256" key="7">
    <source>
        <dbReference type="ARBA" id="ARBA00022964"/>
    </source>
</evidence>
<dbReference type="SMART" id="SM00558">
    <property type="entry name" value="JmjC"/>
    <property type="match status" value="1"/>
</dbReference>
<dbReference type="InterPro" id="IPR001965">
    <property type="entry name" value="Znf_PHD"/>
</dbReference>
<feature type="region of interest" description="Disordered" evidence="14">
    <location>
        <begin position="478"/>
        <end position="509"/>
    </location>
</feature>
<proteinExistence type="inferred from homology"/>
<keyword evidence="5" id="KW-0862">Zinc</keyword>
<keyword evidence="8" id="KW-0560">Oxidoreductase</keyword>
<dbReference type="SUPFAM" id="SSF51197">
    <property type="entry name" value="Clavaminate synthase-like"/>
    <property type="match status" value="1"/>
</dbReference>
<evidence type="ECO:0000256" key="10">
    <source>
        <dbReference type="ARBA" id="ARBA00023015"/>
    </source>
</evidence>
<evidence type="ECO:0000256" key="3">
    <source>
        <dbReference type="ARBA" id="ARBA00022723"/>
    </source>
</evidence>
<keyword evidence="3" id="KW-0479">Metal-binding</keyword>
<dbReference type="GO" id="GO:0051213">
    <property type="term" value="F:dioxygenase activity"/>
    <property type="evidence" value="ECO:0007669"/>
    <property type="project" value="UniProtKB-KW"/>
</dbReference>
<dbReference type="RefSeq" id="XP_020892809.1">
    <property type="nucleotide sequence ID" value="XM_021037150.1"/>
</dbReference>
<keyword evidence="18" id="KW-1185">Reference proteome</keyword>
<dbReference type="EnsemblMetazoa" id="XM_021037150.1">
    <property type="protein sequence ID" value="XP_020892809.1"/>
    <property type="gene ID" value="LOC110232045"/>
</dbReference>
<evidence type="ECO:0000256" key="11">
    <source>
        <dbReference type="ARBA" id="ARBA00023163"/>
    </source>
</evidence>
<feature type="compositionally biased region" description="Low complexity" evidence="14">
    <location>
        <begin position="750"/>
        <end position="764"/>
    </location>
</feature>
<comment type="similarity">
    <text evidence="2">Belongs to the JHDM1 histone demethylase family. JHDM1D subfamily.</text>
</comment>
<feature type="compositionally biased region" description="Polar residues" evidence="14">
    <location>
        <begin position="500"/>
        <end position="509"/>
    </location>
</feature>
<dbReference type="InterPro" id="IPR019787">
    <property type="entry name" value="Znf_PHD-finger"/>
</dbReference>
<dbReference type="InterPro" id="IPR041070">
    <property type="entry name" value="JHD"/>
</dbReference>
<evidence type="ECO:0000256" key="6">
    <source>
        <dbReference type="ARBA" id="ARBA00022853"/>
    </source>
</evidence>
<keyword evidence="6" id="KW-0156">Chromatin regulator</keyword>
<dbReference type="PROSITE" id="PS50016">
    <property type="entry name" value="ZF_PHD_2"/>
    <property type="match status" value="1"/>
</dbReference>
<dbReference type="InterPro" id="IPR003347">
    <property type="entry name" value="JmjC_dom"/>
</dbReference>
<feature type="region of interest" description="Disordered" evidence="14">
    <location>
        <begin position="522"/>
        <end position="546"/>
    </location>
</feature>
<feature type="region of interest" description="Disordered" evidence="14">
    <location>
        <begin position="697"/>
        <end position="721"/>
    </location>
</feature>
<dbReference type="PROSITE" id="PS51184">
    <property type="entry name" value="JMJC"/>
    <property type="match status" value="1"/>
</dbReference>
<dbReference type="KEGG" id="epa:110232045"/>
<dbReference type="SMART" id="SM00249">
    <property type="entry name" value="PHD"/>
    <property type="match status" value="1"/>
</dbReference>
<evidence type="ECO:0000259" key="16">
    <source>
        <dbReference type="PROSITE" id="PS51184"/>
    </source>
</evidence>
<dbReference type="GO" id="GO:0008270">
    <property type="term" value="F:zinc ion binding"/>
    <property type="evidence" value="ECO:0007669"/>
    <property type="project" value="UniProtKB-KW"/>
</dbReference>
<dbReference type="Gene3D" id="1.20.58.1360">
    <property type="match status" value="1"/>
</dbReference>
<dbReference type="GO" id="GO:0005634">
    <property type="term" value="C:nucleus"/>
    <property type="evidence" value="ECO:0007669"/>
    <property type="project" value="UniProtKB-SubCell"/>
</dbReference>
<feature type="domain" description="JmjC" evidence="16">
    <location>
        <begin position="199"/>
        <end position="359"/>
    </location>
</feature>
<feature type="compositionally biased region" description="Low complexity" evidence="14">
    <location>
        <begin position="900"/>
        <end position="914"/>
    </location>
</feature>
<organism evidence="17 18">
    <name type="scientific">Exaiptasia diaphana</name>
    <name type="common">Tropical sea anemone</name>
    <name type="synonym">Aiptasia pulchella</name>
    <dbReference type="NCBI Taxonomy" id="2652724"/>
    <lineage>
        <taxon>Eukaryota</taxon>
        <taxon>Metazoa</taxon>
        <taxon>Cnidaria</taxon>
        <taxon>Anthozoa</taxon>
        <taxon>Hexacorallia</taxon>
        <taxon>Actiniaria</taxon>
        <taxon>Aiptasiidae</taxon>
        <taxon>Exaiptasia</taxon>
    </lineage>
</organism>
<keyword evidence="12" id="KW-0539">Nucleus</keyword>
<dbReference type="InterPro" id="IPR011011">
    <property type="entry name" value="Znf_FYVE_PHD"/>
</dbReference>
<dbReference type="OMA" id="IVREMDW"/>
<evidence type="ECO:0000313" key="18">
    <source>
        <dbReference type="Proteomes" id="UP000887567"/>
    </source>
</evidence>
<evidence type="ECO:0000256" key="5">
    <source>
        <dbReference type="ARBA" id="ARBA00022833"/>
    </source>
</evidence>
<feature type="region of interest" description="Disordered" evidence="14">
    <location>
        <begin position="746"/>
        <end position="945"/>
    </location>
</feature>
<evidence type="ECO:0000256" key="1">
    <source>
        <dbReference type="ARBA" id="ARBA00004123"/>
    </source>
</evidence>
<dbReference type="PANTHER" id="PTHR23123">
    <property type="entry name" value="PHD/F-BOX CONTAINING PROTEIN"/>
    <property type="match status" value="1"/>
</dbReference>
<dbReference type="GeneID" id="110232045"/>
<evidence type="ECO:0000256" key="14">
    <source>
        <dbReference type="SAM" id="MobiDB-lite"/>
    </source>
</evidence>
<dbReference type="SUPFAM" id="SSF57903">
    <property type="entry name" value="FYVE/PHD zinc finger"/>
    <property type="match status" value="1"/>
</dbReference>
<keyword evidence="7" id="KW-0223">Dioxygenase</keyword>
<dbReference type="Gene3D" id="2.60.120.650">
    <property type="entry name" value="Cupin"/>
    <property type="match status" value="2"/>
</dbReference>
<feature type="compositionally biased region" description="Low complexity" evidence="14">
    <location>
        <begin position="878"/>
        <end position="889"/>
    </location>
</feature>
<keyword evidence="11" id="KW-0804">Transcription</keyword>
<dbReference type="AlphaFoldDB" id="A0A913WR09"/>
<evidence type="ECO:0000256" key="9">
    <source>
        <dbReference type="ARBA" id="ARBA00023004"/>
    </source>
</evidence>